<dbReference type="Proteomes" id="UP000629365">
    <property type="component" value="Unassembled WGS sequence"/>
</dbReference>
<feature type="transmembrane region" description="Helical" evidence="1">
    <location>
        <begin position="109"/>
        <end position="129"/>
    </location>
</feature>
<sequence>MIAVDPMHRIRDMTLPDSSAQSVPSRRMGIGFIVATILGVPTAAVAWTWYGLAQFEAQTEQGKALAAGTTMAGSAEIMGGVPLVLAHLVGLVTLGVLGWKGQRGRGIGFAFLAVAIASVVGIIVAQLLWEGQLFQLGINNDVYVP</sequence>
<organism evidence="2 3">
    <name type="scientific">Microbacterium murale</name>
    <dbReference type="NCBI Taxonomy" id="1081040"/>
    <lineage>
        <taxon>Bacteria</taxon>
        <taxon>Bacillati</taxon>
        <taxon>Actinomycetota</taxon>
        <taxon>Actinomycetes</taxon>
        <taxon>Micrococcales</taxon>
        <taxon>Microbacteriaceae</taxon>
        <taxon>Microbacterium</taxon>
    </lineage>
</organism>
<keyword evidence="1" id="KW-0472">Membrane</keyword>
<dbReference type="EMBL" id="BMCM01000003">
    <property type="protein sequence ID" value="GGD76590.1"/>
    <property type="molecule type" value="Genomic_DNA"/>
</dbReference>
<keyword evidence="3" id="KW-1185">Reference proteome</keyword>
<evidence type="ECO:0000313" key="3">
    <source>
        <dbReference type="Proteomes" id="UP000629365"/>
    </source>
</evidence>
<reference evidence="3" key="1">
    <citation type="journal article" date="2019" name="Int. J. Syst. Evol. Microbiol.">
        <title>The Global Catalogue of Microorganisms (GCM) 10K type strain sequencing project: providing services to taxonomists for standard genome sequencing and annotation.</title>
        <authorList>
            <consortium name="The Broad Institute Genomics Platform"/>
            <consortium name="The Broad Institute Genome Sequencing Center for Infectious Disease"/>
            <person name="Wu L."/>
            <person name="Ma J."/>
        </authorList>
    </citation>
    <scope>NUCLEOTIDE SEQUENCE [LARGE SCALE GENOMIC DNA]</scope>
    <source>
        <strain evidence="3">CCM 7640</strain>
    </source>
</reference>
<protein>
    <submittedName>
        <fullName evidence="2">Uncharacterized protein</fullName>
    </submittedName>
</protein>
<feature type="transmembrane region" description="Helical" evidence="1">
    <location>
        <begin position="29"/>
        <end position="50"/>
    </location>
</feature>
<accession>A0ABQ1RPA2</accession>
<keyword evidence="1" id="KW-0812">Transmembrane</keyword>
<comment type="caution">
    <text evidence="2">The sequence shown here is derived from an EMBL/GenBank/DDBJ whole genome shotgun (WGS) entry which is preliminary data.</text>
</comment>
<proteinExistence type="predicted"/>
<keyword evidence="1" id="KW-1133">Transmembrane helix</keyword>
<name>A0ABQ1RPA2_9MICO</name>
<feature type="transmembrane region" description="Helical" evidence="1">
    <location>
        <begin position="77"/>
        <end position="97"/>
    </location>
</feature>
<evidence type="ECO:0000256" key="1">
    <source>
        <dbReference type="SAM" id="Phobius"/>
    </source>
</evidence>
<evidence type="ECO:0000313" key="2">
    <source>
        <dbReference type="EMBL" id="GGD76590.1"/>
    </source>
</evidence>
<gene>
    <name evidence="2" type="ORF">GCM10007269_19420</name>
</gene>